<dbReference type="SUPFAM" id="SSF55729">
    <property type="entry name" value="Acyl-CoA N-acyltransferases (Nat)"/>
    <property type="match status" value="1"/>
</dbReference>
<comment type="caution">
    <text evidence="5">The sequence shown here is derived from an EMBL/GenBank/DDBJ whole genome shotgun (WGS) entry which is preliminary data.</text>
</comment>
<feature type="domain" description="N-acetyltransferase" evidence="4">
    <location>
        <begin position="11"/>
        <end position="175"/>
    </location>
</feature>
<evidence type="ECO:0000256" key="1">
    <source>
        <dbReference type="ARBA" id="ARBA00022679"/>
    </source>
</evidence>
<dbReference type="PANTHER" id="PTHR43792">
    <property type="entry name" value="GNAT FAMILY, PUTATIVE (AFU_ORTHOLOGUE AFUA_3G00765)-RELATED-RELATED"/>
    <property type="match status" value="1"/>
</dbReference>
<dbReference type="EMBL" id="JACHXY010000003">
    <property type="protein sequence ID" value="MBB3159236.1"/>
    <property type="molecule type" value="Genomic_DNA"/>
</dbReference>
<gene>
    <name evidence="5" type="ORF">FHS07_002954</name>
</gene>
<keyword evidence="1 5" id="KW-0808">Transferase</keyword>
<dbReference type="GO" id="GO:0016747">
    <property type="term" value="F:acyltransferase activity, transferring groups other than amino-acyl groups"/>
    <property type="evidence" value="ECO:0007669"/>
    <property type="project" value="InterPro"/>
</dbReference>
<dbReference type="PANTHER" id="PTHR43792:SF8">
    <property type="entry name" value="[RIBOSOMAL PROTEIN US5]-ALANINE N-ACETYLTRANSFERASE"/>
    <property type="match status" value="1"/>
</dbReference>
<keyword evidence="2" id="KW-0012">Acyltransferase</keyword>
<evidence type="ECO:0000256" key="2">
    <source>
        <dbReference type="ARBA" id="ARBA00023315"/>
    </source>
</evidence>
<dbReference type="AlphaFoldDB" id="A0A7W5GGL3"/>
<reference evidence="5 6" key="1">
    <citation type="submission" date="2020-08" db="EMBL/GenBank/DDBJ databases">
        <title>Genomic Encyclopedia of Type Strains, Phase III (KMG-III): the genomes of soil and plant-associated and newly described type strains.</title>
        <authorList>
            <person name="Whitman W."/>
        </authorList>
    </citation>
    <scope>NUCLEOTIDE SEQUENCE [LARGE SCALE GENOMIC DNA]</scope>
    <source>
        <strain evidence="5 6">CECT 8356</strain>
    </source>
</reference>
<dbReference type="InterPro" id="IPR000182">
    <property type="entry name" value="GNAT_dom"/>
</dbReference>
<evidence type="ECO:0000256" key="3">
    <source>
        <dbReference type="ARBA" id="ARBA00038502"/>
    </source>
</evidence>
<dbReference type="Gene3D" id="3.40.630.30">
    <property type="match status" value="1"/>
</dbReference>
<organism evidence="5 6">
    <name type="scientific">Microbacterium proteolyticum</name>
    <dbReference type="NCBI Taxonomy" id="1572644"/>
    <lineage>
        <taxon>Bacteria</taxon>
        <taxon>Bacillati</taxon>
        <taxon>Actinomycetota</taxon>
        <taxon>Actinomycetes</taxon>
        <taxon>Micrococcales</taxon>
        <taxon>Microbacteriaceae</taxon>
        <taxon>Microbacterium</taxon>
    </lineage>
</organism>
<dbReference type="PROSITE" id="PS51186">
    <property type="entry name" value="GNAT"/>
    <property type="match status" value="1"/>
</dbReference>
<dbReference type="InterPro" id="IPR016181">
    <property type="entry name" value="Acyl_CoA_acyltransferase"/>
</dbReference>
<dbReference type="InterPro" id="IPR051531">
    <property type="entry name" value="N-acetyltransferase"/>
</dbReference>
<protein>
    <submittedName>
        <fullName evidence="5">RimJ/RimL family protein N-acetyltransferase</fullName>
    </submittedName>
</protein>
<evidence type="ECO:0000313" key="6">
    <source>
        <dbReference type="Proteomes" id="UP000543579"/>
    </source>
</evidence>
<name>A0A7W5GGL3_9MICO</name>
<dbReference type="Pfam" id="PF13302">
    <property type="entry name" value="Acetyltransf_3"/>
    <property type="match status" value="1"/>
</dbReference>
<evidence type="ECO:0000313" key="5">
    <source>
        <dbReference type="EMBL" id="MBB3159236.1"/>
    </source>
</evidence>
<accession>A0A7W5GGL3</accession>
<proteinExistence type="inferred from homology"/>
<comment type="similarity">
    <text evidence="3">Belongs to the acetyltransferase family. RimJ subfamily.</text>
</comment>
<evidence type="ECO:0000259" key="4">
    <source>
        <dbReference type="PROSITE" id="PS51186"/>
    </source>
</evidence>
<dbReference type="Proteomes" id="UP000543579">
    <property type="component" value="Unassembled WGS sequence"/>
</dbReference>
<dbReference type="RefSeq" id="WP_183420619.1">
    <property type="nucleotide sequence ID" value="NZ_JACHXY010000003.1"/>
</dbReference>
<sequence length="186" mass="20692">MEPFVLRTARLVLDQPTPADVDDIARYCSDPIFEQFLTTPWPYKRADAVSFVGQYVTAGWAEDQEWTWAIREGDGAALLGVVGVRLEMAMLGFWLGGEHRGRGIMPEAVDAVAEAFFERTSHPTLHWECLVGNTGSLRVAQKCGFGFTGTEPGRVLGRNGERSASWTGVLRRDDDRTPMDGWPVLF</sequence>